<evidence type="ECO:0000259" key="2">
    <source>
        <dbReference type="PROSITE" id="PS50968"/>
    </source>
</evidence>
<dbReference type="RefSeq" id="WP_131924037.1">
    <property type="nucleotide sequence ID" value="NZ_SMAG01000003.1"/>
</dbReference>
<dbReference type="PANTHER" id="PTHR45266">
    <property type="entry name" value="OXALOACETATE DECARBOXYLASE ALPHA CHAIN"/>
    <property type="match status" value="1"/>
</dbReference>
<dbReference type="NCBIfam" id="NF006079">
    <property type="entry name" value="PRK08225.1"/>
    <property type="match status" value="1"/>
</dbReference>
<evidence type="ECO:0000313" key="3">
    <source>
        <dbReference type="EMBL" id="TCS94644.1"/>
    </source>
</evidence>
<dbReference type="FunFam" id="2.40.50.100:FF:000003">
    <property type="entry name" value="Acetyl-CoA carboxylase biotin carboxyl carrier protein"/>
    <property type="match status" value="1"/>
</dbReference>
<dbReference type="InterPro" id="IPR000089">
    <property type="entry name" value="Biotin_lipoyl"/>
</dbReference>
<dbReference type="SUPFAM" id="SSF51230">
    <property type="entry name" value="Single hybrid motif"/>
    <property type="match status" value="1"/>
</dbReference>
<sequence>MASILSNMAGTVLQVLVNPGDSVEAGQDVVILESMKMEVPIQAEAGGIVKEVKVEVGSFVGDGEALLELE</sequence>
<comment type="caution">
    <text evidence="3">The sequence shown here is derived from an EMBL/GenBank/DDBJ whole genome shotgun (WGS) entry which is preliminary data.</text>
</comment>
<evidence type="ECO:0000256" key="1">
    <source>
        <dbReference type="ARBA" id="ARBA00023267"/>
    </source>
</evidence>
<keyword evidence="1" id="KW-0092">Biotin</keyword>
<dbReference type="PANTHER" id="PTHR45266:SF3">
    <property type="entry name" value="OXALOACETATE DECARBOXYLASE ALPHA CHAIN"/>
    <property type="match status" value="1"/>
</dbReference>
<dbReference type="Pfam" id="PF00364">
    <property type="entry name" value="Biotin_lipoyl"/>
    <property type="match status" value="1"/>
</dbReference>
<feature type="domain" description="Lipoyl-binding" evidence="2">
    <location>
        <begin position="1"/>
        <end position="70"/>
    </location>
</feature>
<dbReference type="InterPro" id="IPR011053">
    <property type="entry name" value="Single_hybrid_motif"/>
</dbReference>
<evidence type="ECO:0000313" key="4">
    <source>
        <dbReference type="Proteomes" id="UP000294937"/>
    </source>
</evidence>
<reference evidence="3 4" key="1">
    <citation type="submission" date="2019-03" db="EMBL/GenBank/DDBJ databases">
        <title>Genomic Encyclopedia of Type Strains, Phase IV (KMG-IV): sequencing the most valuable type-strain genomes for metagenomic binning, comparative biology and taxonomic classification.</title>
        <authorList>
            <person name="Goeker M."/>
        </authorList>
    </citation>
    <scope>NUCLEOTIDE SEQUENCE [LARGE SCALE GENOMIC DNA]</scope>
    <source>
        <strain evidence="3 4">DSM 45707</strain>
    </source>
</reference>
<dbReference type="Gene3D" id="2.40.50.100">
    <property type="match status" value="1"/>
</dbReference>
<dbReference type="Proteomes" id="UP000294937">
    <property type="component" value="Unassembled WGS sequence"/>
</dbReference>
<keyword evidence="4" id="KW-1185">Reference proteome</keyword>
<gene>
    <name evidence="3" type="ORF">EDD58_10356</name>
</gene>
<dbReference type="InterPro" id="IPR050709">
    <property type="entry name" value="Biotin_Carboxyl_Carrier/Decarb"/>
</dbReference>
<dbReference type="CDD" id="cd06850">
    <property type="entry name" value="biotinyl_domain"/>
    <property type="match status" value="1"/>
</dbReference>
<dbReference type="OrthoDB" id="163546at2"/>
<name>A0A4R3L8U7_9BACL</name>
<organism evidence="3 4">
    <name type="scientific">Hazenella coriacea</name>
    <dbReference type="NCBI Taxonomy" id="1179467"/>
    <lineage>
        <taxon>Bacteria</taxon>
        <taxon>Bacillati</taxon>
        <taxon>Bacillota</taxon>
        <taxon>Bacilli</taxon>
        <taxon>Bacillales</taxon>
        <taxon>Thermoactinomycetaceae</taxon>
        <taxon>Hazenella</taxon>
    </lineage>
</organism>
<dbReference type="AlphaFoldDB" id="A0A4R3L8U7"/>
<proteinExistence type="predicted"/>
<accession>A0A4R3L8U7</accession>
<dbReference type="PROSITE" id="PS50968">
    <property type="entry name" value="BIOTINYL_LIPOYL"/>
    <property type="match status" value="1"/>
</dbReference>
<dbReference type="EMBL" id="SMAG01000003">
    <property type="protein sequence ID" value="TCS94644.1"/>
    <property type="molecule type" value="Genomic_DNA"/>
</dbReference>
<protein>
    <submittedName>
        <fullName evidence="3">Acetyl-CoA carboxylase biotin carboxyl carrier protein</fullName>
    </submittedName>
</protein>